<dbReference type="PANTHER" id="PTHR11609">
    <property type="entry name" value="PURINE BIOSYNTHESIS PROTEIN 6/7, PUR6/7"/>
    <property type="match status" value="1"/>
</dbReference>
<evidence type="ECO:0000259" key="5">
    <source>
        <dbReference type="PROSITE" id="PS50975"/>
    </source>
</evidence>
<dbReference type="InterPro" id="IPR040686">
    <property type="entry name" value="PurK_C"/>
</dbReference>
<reference evidence="6" key="1">
    <citation type="submission" date="2021-04" db="EMBL/GenBank/DDBJ databases">
        <authorList>
            <person name="Pira H."/>
            <person name="Risdian C."/>
            <person name="Wink J."/>
        </authorList>
    </citation>
    <scope>NUCLEOTIDE SEQUENCE</scope>
    <source>
        <strain evidence="6">WH158</strain>
    </source>
</reference>
<dbReference type="GO" id="GO:0005829">
    <property type="term" value="C:cytosol"/>
    <property type="evidence" value="ECO:0007669"/>
    <property type="project" value="TreeGrafter"/>
</dbReference>
<comment type="caution">
    <text evidence="6">The sequence shown here is derived from an EMBL/GenBank/DDBJ whole genome shotgun (WGS) entry which is preliminary data.</text>
</comment>
<keyword evidence="2 3" id="KW-0067">ATP-binding</keyword>
<dbReference type="GO" id="GO:0005524">
    <property type="term" value="F:ATP binding"/>
    <property type="evidence" value="ECO:0007669"/>
    <property type="project" value="UniProtKB-UniRule"/>
</dbReference>
<dbReference type="Pfam" id="PF02222">
    <property type="entry name" value="ATP-grasp"/>
    <property type="match status" value="1"/>
</dbReference>
<dbReference type="InterPro" id="IPR011761">
    <property type="entry name" value="ATP-grasp"/>
</dbReference>
<name>A0A9X1JK19_9SPHN</name>
<evidence type="ECO:0000313" key="6">
    <source>
        <dbReference type="EMBL" id="MBV7258476.1"/>
    </source>
</evidence>
<dbReference type="GO" id="GO:0004638">
    <property type="term" value="F:phosphoribosylaminoimidazole carboxylase activity"/>
    <property type="evidence" value="ECO:0007669"/>
    <property type="project" value="InterPro"/>
</dbReference>
<dbReference type="EC" id="6.3.4.18" evidence="3 4"/>
<dbReference type="Pfam" id="PF22660">
    <property type="entry name" value="RS_preATP-grasp-like"/>
    <property type="match status" value="1"/>
</dbReference>
<feature type="binding site" evidence="3">
    <location>
        <begin position="152"/>
        <end position="158"/>
    </location>
    <ligand>
        <name>ATP</name>
        <dbReference type="ChEBI" id="CHEBI:30616"/>
    </ligand>
</feature>
<comment type="function">
    <text evidence="4">Catalyzes the ATP-dependent conversion of 5-aminoimidazole ribonucleotide (AIR) and HCO(3)- to N5-carboxyaminoimidazole ribonucleotide (N5-CAIR).</text>
</comment>
<evidence type="ECO:0000256" key="4">
    <source>
        <dbReference type="RuleBase" id="RU361200"/>
    </source>
</evidence>
<comment type="function">
    <text evidence="3">Catalyzes the ATP-dependent conversion of 5-aminoimidazole ribonucleotide (AIR) and HCO(3)(-) to N5-carboxyaminoimidazole ribonucleotide (N5-CAIR).</text>
</comment>
<evidence type="ECO:0000256" key="1">
    <source>
        <dbReference type="ARBA" id="ARBA00022741"/>
    </source>
</evidence>
<dbReference type="InterPro" id="IPR003135">
    <property type="entry name" value="ATP-grasp_carboxylate-amine"/>
</dbReference>
<keyword evidence="3 4" id="KW-0658">Purine biosynthesis</keyword>
<keyword evidence="7" id="KW-1185">Reference proteome</keyword>
<dbReference type="Pfam" id="PF17769">
    <property type="entry name" value="PurK_C"/>
    <property type="match status" value="1"/>
</dbReference>
<gene>
    <name evidence="3 4" type="primary">purK</name>
    <name evidence="6" type="ORF">KCG46_02670</name>
</gene>
<feature type="binding site" evidence="3">
    <location>
        <position position="147"/>
    </location>
    <ligand>
        <name>ATP</name>
        <dbReference type="ChEBI" id="CHEBI:30616"/>
    </ligand>
</feature>
<dbReference type="InterPro" id="IPR054350">
    <property type="entry name" value="PurT/PurK_preATP-grasp"/>
</dbReference>
<dbReference type="AlphaFoldDB" id="A0A9X1JK19"/>
<feature type="binding site" evidence="3">
    <location>
        <begin position="265"/>
        <end position="266"/>
    </location>
    <ligand>
        <name>ATP</name>
        <dbReference type="ChEBI" id="CHEBI:30616"/>
    </ligand>
</feature>
<dbReference type="EMBL" id="JAGSPC010000001">
    <property type="protein sequence ID" value="MBV7258476.1"/>
    <property type="molecule type" value="Genomic_DNA"/>
</dbReference>
<evidence type="ECO:0000313" key="7">
    <source>
        <dbReference type="Proteomes" id="UP001138681"/>
    </source>
</evidence>
<comment type="subunit">
    <text evidence="3 4">Homodimer.</text>
</comment>
<comment type="similarity">
    <text evidence="3 4">Belongs to the PurK/PurT family.</text>
</comment>
<dbReference type="Proteomes" id="UP001138681">
    <property type="component" value="Unassembled WGS sequence"/>
</dbReference>
<feature type="binding site" evidence="3">
    <location>
        <begin position="180"/>
        <end position="183"/>
    </location>
    <ligand>
        <name>ATP</name>
        <dbReference type="ChEBI" id="CHEBI:30616"/>
    </ligand>
</feature>
<protein>
    <recommendedName>
        <fullName evidence="3 4">N5-carboxyaminoimidazole ribonucleotide synthase</fullName>
        <shortName evidence="3 4">N5-CAIR synthase</shortName>
        <ecNumber evidence="3 4">6.3.4.18</ecNumber>
    </recommendedName>
    <alternativeName>
        <fullName evidence="3 4">5-(carboxyamino)imidazole ribonucleotide synthetase</fullName>
    </alternativeName>
</protein>
<organism evidence="6 7">
    <name type="scientific">Erythrobacter crassostreae</name>
    <dbReference type="NCBI Taxonomy" id="2828328"/>
    <lineage>
        <taxon>Bacteria</taxon>
        <taxon>Pseudomonadati</taxon>
        <taxon>Pseudomonadota</taxon>
        <taxon>Alphaproteobacteria</taxon>
        <taxon>Sphingomonadales</taxon>
        <taxon>Erythrobacteraceae</taxon>
        <taxon>Erythrobacter/Porphyrobacter group</taxon>
        <taxon>Erythrobacter</taxon>
    </lineage>
</organism>
<dbReference type="GO" id="GO:0046872">
    <property type="term" value="F:metal ion binding"/>
    <property type="evidence" value="ECO:0007669"/>
    <property type="project" value="InterPro"/>
</dbReference>
<accession>A0A9X1JK19</accession>
<dbReference type="NCBIfam" id="TIGR01161">
    <property type="entry name" value="purK"/>
    <property type="match status" value="1"/>
</dbReference>
<feature type="binding site" evidence="3">
    <location>
        <position position="211"/>
    </location>
    <ligand>
        <name>ATP</name>
        <dbReference type="ChEBI" id="CHEBI:30616"/>
    </ligand>
</feature>
<dbReference type="RefSeq" id="WP_218403793.1">
    <property type="nucleotide sequence ID" value="NZ_JAGSPC010000001.1"/>
</dbReference>
<proteinExistence type="inferred from homology"/>
<comment type="catalytic activity">
    <reaction evidence="3 4">
        <text>5-amino-1-(5-phospho-beta-D-ribosyl)imidazole + hydrogencarbonate + ATP = 5-carboxyamino-1-(5-phospho-D-ribosyl)imidazole + ADP + phosphate + 2 H(+)</text>
        <dbReference type="Rhea" id="RHEA:19317"/>
        <dbReference type="ChEBI" id="CHEBI:15378"/>
        <dbReference type="ChEBI" id="CHEBI:17544"/>
        <dbReference type="ChEBI" id="CHEBI:30616"/>
        <dbReference type="ChEBI" id="CHEBI:43474"/>
        <dbReference type="ChEBI" id="CHEBI:58730"/>
        <dbReference type="ChEBI" id="CHEBI:137981"/>
        <dbReference type="ChEBI" id="CHEBI:456216"/>
        <dbReference type="EC" id="6.3.4.18"/>
    </reaction>
</comment>
<dbReference type="GO" id="GO:0006189">
    <property type="term" value="P:'de novo' IMP biosynthetic process"/>
    <property type="evidence" value="ECO:0007669"/>
    <property type="project" value="UniProtKB-UniRule"/>
</dbReference>
<dbReference type="InterPro" id="IPR005875">
    <property type="entry name" value="PurK"/>
</dbReference>
<dbReference type="GO" id="GO:0034028">
    <property type="term" value="F:5-(carboxyamino)imidazole ribonucleotide synthase activity"/>
    <property type="evidence" value="ECO:0007669"/>
    <property type="project" value="UniProtKB-UniRule"/>
</dbReference>
<dbReference type="NCBIfam" id="NF004676">
    <property type="entry name" value="PRK06019.1-2"/>
    <property type="match status" value="1"/>
</dbReference>
<keyword evidence="3 4" id="KW-0436">Ligase</keyword>
<dbReference type="NCBIfam" id="NF004679">
    <property type="entry name" value="PRK06019.1-5"/>
    <property type="match status" value="1"/>
</dbReference>
<keyword evidence="1 3" id="KW-0547">Nucleotide-binding</keyword>
<feature type="domain" description="ATP-grasp" evidence="5">
    <location>
        <begin position="111"/>
        <end position="295"/>
    </location>
</feature>
<dbReference type="PANTHER" id="PTHR11609:SF5">
    <property type="entry name" value="PHOSPHORIBOSYLAMINOIMIDAZOLE CARBOXYLASE"/>
    <property type="match status" value="1"/>
</dbReference>
<feature type="binding site" evidence="3">
    <location>
        <position position="188"/>
    </location>
    <ligand>
        <name>ATP</name>
        <dbReference type="ChEBI" id="CHEBI:30616"/>
    </ligand>
</feature>
<evidence type="ECO:0000256" key="2">
    <source>
        <dbReference type="ARBA" id="ARBA00022840"/>
    </source>
</evidence>
<sequence>MASAPLPPGMTIGILGGGQLGRMMAVAAIQLGYRVIGYAPAGDNVAASACDDFFENGWGERDALAAFASRCDVVTWEFENVPLSAVEAIPEAMLAPHPKALGIAQDRLNEKRFVEELGAVCAPYVRVENDHDFARAVERVGTPGILKTARDGYDGKGQWRIGSAHEVEGIRFPGRACIYEGMVAFETEFSVILVRGRDGDIRFWDSSANTHDGGMLVHSVLPAGALVEAQVEQARKIAAQTAEALRYVGVLTLEFFATQSGPIFNEMAPRVHNSGHWTVEASATSQFENHIRAIAGLPLGGTATRFASVDMRNIVGEDALAAHEILNEGGEPHLHLYGKRDARDGRKMGHVTRVSHEAP</sequence>
<dbReference type="PROSITE" id="PS50975">
    <property type="entry name" value="ATP_GRASP"/>
    <property type="match status" value="1"/>
</dbReference>
<dbReference type="HAMAP" id="MF_01928">
    <property type="entry name" value="PurK"/>
    <property type="match status" value="1"/>
</dbReference>
<evidence type="ECO:0000256" key="3">
    <source>
        <dbReference type="HAMAP-Rule" id="MF_01928"/>
    </source>
</evidence>
<comment type="pathway">
    <text evidence="3 4">Purine metabolism; IMP biosynthesis via de novo pathway; 5-amino-1-(5-phospho-D-ribosyl)imidazole-4-carboxylate from 5-amino-1-(5-phospho-D-ribosyl)imidazole (N5-CAIR route): step 1/2.</text>
</comment>
<feature type="binding site" evidence="3">
    <location>
        <position position="107"/>
    </location>
    <ligand>
        <name>ATP</name>
        <dbReference type="ChEBI" id="CHEBI:30616"/>
    </ligand>
</feature>